<dbReference type="RefSeq" id="WP_168513689.1">
    <property type="nucleotide sequence ID" value="NZ_JAAXLS010000004.1"/>
</dbReference>
<feature type="domain" description="Acyl-CoA dehydrogenase/oxidase N-terminal" evidence="7">
    <location>
        <begin position="8"/>
        <end position="110"/>
    </location>
</feature>
<comment type="similarity">
    <text evidence="2">Belongs to the acyl-CoA dehydrogenase family.</text>
</comment>
<dbReference type="CDD" id="cd00567">
    <property type="entry name" value="ACAD"/>
    <property type="match status" value="1"/>
</dbReference>
<sequence length="337" mass="34611">MDFTLDETQRDIAGLAADIVRREAGPPGEGGYDEQLWRALGKAGLLSLALPPDLGGDGLGVAEVAVLLAELGRAAAAVPALSLAFGALPLDFLGTSDQRAALLPAIATGDAVVTAAAHEPSAPLVVHPSTRAVARAGVWELTGVKTAIPHLAQATHVLVPASLSSQTGIFVVDPKAAGVTVAGNTMRLDGVAVGEADLLRGGEPGEALATLHTYALAGALAFGDGALAGALALTTEHIGGREQFGKPLATFQAVAQQIADVYIASRTVHLATLSSVWRLSAGLDPELDIAAYWFAEEAPKALAICHHLHGGIGVDITYPLHRYYALVEEVSRLCTSN</sequence>
<dbReference type="PANTHER" id="PTHR43884">
    <property type="entry name" value="ACYL-COA DEHYDROGENASE"/>
    <property type="match status" value="1"/>
</dbReference>
<dbReference type="InterPro" id="IPR046373">
    <property type="entry name" value="Acyl-CoA_Oxase/DH_mid-dom_sf"/>
</dbReference>
<comment type="caution">
    <text evidence="8">The sequence shown here is derived from an EMBL/GenBank/DDBJ whole genome shotgun (WGS) entry which is preliminary data.</text>
</comment>
<accession>A0ABX1IZZ0</accession>
<protein>
    <submittedName>
        <fullName evidence="8">Acyl-CoA/acyl-ACP dehydrogenase</fullName>
    </submittedName>
</protein>
<dbReference type="SUPFAM" id="SSF56645">
    <property type="entry name" value="Acyl-CoA dehydrogenase NM domain-like"/>
    <property type="match status" value="1"/>
</dbReference>
<evidence type="ECO:0000256" key="3">
    <source>
        <dbReference type="ARBA" id="ARBA00022630"/>
    </source>
</evidence>
<keyword evidence="3" id="KW-0285">Flavoprotein</keyword>
<evidence type="ECO:0000313" key="9">
    <source>
        <dbReference type="Proteomes" id="UP000715441"/>
    </source>
</evidence>
<feature type="domain" description="Acyl-CoA dehydrogenase/oxidase C-terminal" evidence="6">
    <location>
        <begin position="225"/>
        <end position="325"/>
    </location>
</feature>
<dbReference type="InterPro" id="IPR009100">
    <property type="entry name" value="AcylCoA_DH/oxidase_NM_dom_sf"/>
</dbReference>
<dbReference type="Gene3D" id="2.40.110.10">
    <property type="entry name" value="Butyryl-CoA Dehydrogenase, subunit A, domain 2"/>
    <property type="match status" value="1"/>
</dbReference>
<gene>
    <name evidence="8" type="ORF">HFP15_09415</name>
</gene>
<dbReference type="Pfam" id="PF00441">
    <property type="entry name" value="Acyl-CoA_dh_1"/>
    <property type="match status" value="1"/>
</dbReference>
<name>A0ABX1IZZ0_9PSEU</name>
<keyword evidence="9" id="KW-1185">Reference proteome</keyword>
<reference evidence="8 9" key="1">
    <citation type="submission" date="2020-04" db="EMBL/GenBank/DDBJ databases">
        <title>Novel species.</title>
        <authorList>
            <person name="Teo W.F.A."/>
            <person name="Lipun K."/>
            <person name="Srisuk N."/>
            <person name="Duangmal K."/>
        </authorList>
    </citation>
    <scope>NUCLEOTIDE SEQUENCE [LARGE SCALE GENOMIC DNA]</scope>
    <source>
        <strain evidence="8 9">K13G38</strain>
    </source>
</reference>
<keyword evidence="5" id="KW-0560">Oxidoreductase</keyword>
<dbReference type="Gene3D" id="1.10.540.10">
    <property type="entry name" value="Acyl-CoA dehydrogenase/oxidase, N-terminal domain"/>
    <property type="match status" value="1"/>
</dbReference>
<dbReference type="InterPro" id="IPR037069">
    <property type="entry name" value="AcylCoA_DH/ox_N_sf"/>
</dbReference>
<organism evidence="8 9">
    <name type="scientific">Amycolatopsis acididurans</name>
    <dbReference type="NCBI Taxonomy" id="2724524"/>
    <lineage>
        <taxon>Bacteria</taxon>
        <taxon>Bacillati</taxon>
        <taxon>Actinomycetota</taxon>
        <taxon>Actinomycetes</taxon>
        <taxon>Pseudonocardiales</taxon>
        <taxon>Pseudonocardiaceae</taxon>
        <taxon>Amycolatopsis</taxon>
    </lineage>
</organism>
<evidence type="ECO:0000256" key="4">
    <source>
        <dbReference type="ARBA" id="ARBA00022827"/>
    </source>
</evidence>
<evidence type="ECO:0000259" key="7">
    <source>
        <dbReference type="Pfam" id="PF02771"/>
    </source>
</evidence>
<keyword evidence="4" id="KW-0274">FAD</keyword>
<dbReference type="SUPFAM" id="SSF47203">
    <property type="entry name" value="Acyl-CoA dehydrogenase C-terminal domain-like"/>
    <property type="match status" value="1"/>
</dbReference>
<dbReference type="InterPro" id="IPR036250">
    <property type="entry name" value="AcylCo_DH-like_C"/>
</dbReference>
<evidence type="ECO:0000256" key="2">
    <source>
        <dbReference type="ARBA" id="ARBA00009347"/>
    </source>
</evidence>
<dbReference type="Gene3D" id="1.20.140.10">
    <property type="entry name" value="Butyryl-CoA Dehydrogenase, subunit A, domain 3"/>
    <property type="match status" value="1"/>
</dbReference>
<evidence type="ECO:0000256" key="1">
    <source>
        <dbReference type="ARBA" id="ARBA00001974"/>
    </source>
</evidence>
<dbReference type="Proteomes" id="UP000715441">
    <property type="component" value="Unassembled WGS sequence"/>
</dbReference>
<dbReference type="InterPro" id="IPR009075">
    <property type="entry name" value="AcylCo_DH/oxidase_C"/>
</dbReference>
<proteinExistence type="inferred from homology"/>
<dbReference type="PANTHER" id="PTHR43884:SF20">
    <property type="entry name" value="ACYL-COA DEHYDROGENASE FADE28"/>
    <property type="match status" value="1"/>
</dbReference>
<evidence type="ECO:0000256" key="5">
    <source>
        <dbReference type="ARBA" id="ARBA00023002"/>
    </source>
</evidence>
<comment type="cofactor">
    <cofactor evidence="1">
        <name>FAD</name>
        <dbReference type="ChEBI" id="CHEBI:57692"/>
    </cofactor>
</comment>
<evidence type="ECO:0000259" key="6">
    <source>
        <dbReference type="Pfam" id="PF00441"/>
    </source>
</evidence>
<evidence type="ECO:0000313" key="8">
    <source>
        <dbReference type="EMBL" id="NKQ53100.1"/>
    </source>
</evidence>
<dbReference type="Pfam" id="PF02771">
    <property type="entry name" value="Acyl-CoA_dh_N"/>
    <property type="match status" value="1"/>
</dbReference>
<dbReference type="EMBL" id="JAAXLS010000004">
    <property type="protein sequence ID" value="NKQ53100.1"/>
    <property type="molecule type" value="Genomic_DNA"/>
</dbReference>
<dbReference type="InterPro" id="IPR013786">
    <property type="entry name" value="AcylCoA_DH/ox_N"/>
</dbReference>